<organism evidence="1">
    <name type="scientific">Woronichinia naegeliana WA131</name>
    <dbReference type="NCBI Taxonomy" id="2824559"/>
    <lineage>
        <taxon>Bacteria</taxon>
        <taxon>Bacillati</taxon>
        <taxon>Cyanobacteriota</taxon>
        <taxon>Cyanophyceae</taxon>
        <taxon>Synechococcales</taxon>
        <taxon>Coelosphaeriaceae</taxon>
        <taxon>Woronichinia</taxon>
    </lineage>
</organism>
<protein>
    <submittedName>
        <fullName evidence="1">Uncharacterized protein</fullName>
    </submittedName>
</protein>
<sequence>MKKKDAWAILRIDEMSIELADYISIKGVYDSEEAAHLAIPNSSEKSHYLVVRTRHYCDELTTKNFAQSNPQFVQGIQLRSNGSYAAIDKFQEGFSAIQCLWQILPSQTRKQALFQSLNQLTEVALARALSASLNENPNLPWDLELSNGQRIVVKVVILEPEAKKSPNLQFPLERQFDFFVIVIFTPDLQIEIARMIPVEALDFYARSVNPLYKQSALNLRVTQALLDYPGSQTVNLNPVLVAA</sequence>
<evidence type="ECO:0000313" key="1">
    <source>
        <dbReference type="EMBL" id="UXE62592.1"/>
    </source>
</evidence>
<dbReference type="KEGG" id="wna:KA717_07490"/>
<proteinExistence type="predicted"/>
<reference evidence="1" key="1">
    <citation type="submission" date="2021-04" db="EMBL/GenBank/DDBJ databases">
        <title>Genome sequence of Woronichinia naegeliana from Washington state freshwater lake bloom.</title>
        <authorList>
            <person name="Dreher T.W."/>
        </authorList>
    </citation>
    <scope>NUCLEOTIDE SEQUENCE</scope>
    <source>
        <strain evidence="1">WA131</strain>
    </source>
</reference>
<dbReference type="Proteomes" id="UP001065613">
    <property type="component" value="Chromosome"/>
</dbReference>
<gene>
    <name evidence="1" type="ORF">KA717_07490</name>
</gene>
<dbReference type="AlphaFoldDB" id="A0A977PXF6"/>
<name>A0A977PXF6_9CYAN</name>
<dbReference type="EMBL" id="CP073041">
    <property type="protein sequence ID" value="UXE62592.1"/>
    <property type="molecule type" value="Genomic_DNA"/>
</dbReference>
<accession>A0A977PXF6</accession>